<evidence type="ECO:0000256" key="8">
    <source>
        <dbReference type="ARBA" id="ARBA00022842"/>
    </source>
</evidence>
<keyword evidence="6" id="KW-0547">Nucleotide-binding</keyword>
<evidence type="ECO:0000256" key="7">
    <source>
        <dbReference type="ARBA" id="ARBA00022840"/>
    </source>
</evidence>
<dbReference type="InterPro" id="IPR001054">
    <property type="entry name" value="A/G_cyclase"/>
</dbReference>
<feature type="transmembrane region" description="Helical" evidence="13">
    <location>
        <begin position="122"/>
        <end position="144"/>
    </location>
</feature>
<evidence type="ECO:0000256" key="6">
    <source>
        <dbReference type="ARBA" id="ARBA00022741"/>
    </source>
</evidence>
<protein>
    <recommendedName>
        <fullName evidence="3">adenylate cyclase</fullName>
        <ecNumber evidence="3">4.6.1.1</ecNumber>
    </recommendedName>
</protein>
<feature type="transmembrane region" description="Helical" evidence="13">
    <location>
        <begin position="209"/>
        <end position="229"/>
    </location>
</feature>
<evidence type="ECO:0000256" key="1">
    <source>
        <dbReference type="ARBA" id="ARBA00001593"/>
    </source>
</evidence>
<comment type="catalytic activity">
    <reaction evidence="1">
        <text>ATP = 3',5'-cyclic AMP + diphosphate</text>
        <dbReference type="Rhea" id="RHEA:15389"/>
        <dbReference type="ChEBI" id="CHEBI:30616"/>
        <dbReference type="ChEBI" id="CHEBI:33019"/>
        <dbReference type="ChEBI" id="CHEBI:58165"/>
        <dbReference type="EC" id="4.6.1.1"/>
    </reaction>
</comment>
<dbReference type="PANTHER" id="PTHR45627:SF8">
    <property type="entry name" value="ADENYLATE CYCLASE TYPE 9"/>
    <property type="match status" value="1"/>
</dbReference>
<dbReference type="PROSITE" id="PS50125">
    <property type="entry name" value="GUANYLATE_CYCLASE_2"/>
    <property type="match status" value="1"/>
</dbReference>
<accession>A0ABY6K7R6</accession>
<feature type="domain" description="Guanylate cyclase" evidence="14">
    <location>
        <begin position="346"/>
        <end position="473"/>
    </location>
</feature>
<proteinExistence type="predicted"/>
<feature type="region of interest" description="Disordered" evidence="12">
    <location>
        <begin position="305"/>
        <end position="327"/>
    </location>
</feature>
<dbReference type="Proteomes" id="UP001235939">
    <property type="component" value="Chromosome 03"/>
</dbReference>
<evidence type="ECO:0000256" key="2">
    <source>
        <dbReference type="ARBA" id="ARBA00004141"/>
    </source>
</evidence>
<evidence type="ECO:0000313" key="16">
    <source>
        <dbReference type="Proteomes" id="UP001235939"/>
    </source>
</evidence>
<evidence type="ECO:0000256" key="12">
    <source>
        <dbReference type="SAM" id="MobiDB-lite"/>
    </source>
</evidence>
<feature type="transmembrane region" description="Helical" evidence="13">
    <location>
        <begin position="151"/>
        <end position="176"/>
    </location>
</feature>
<sequence>MSGRKKMASVSFSTAVDPGSERKESVRISVATSRSSFPLLPTSHHGSYSSTAPSSPGLLPPLFERASKTWWNPKFDSSILEDQYRKSTFTQTRKRFQFALLYLLVNAGATCLYVGLSRSPSWVVFGPVLGFLLVALASLLGFTCTEHFQPYYLPTSLLTVMLLYLCSLLAFLPYTWDPALSLSPLGLFSLALQIILLVYTVIPLPLHFCFVFGLLYSVAFEVLSAFFAPEVSTTLLMSVRALLHLCVHLLSIHILLNAEVQMRITFLKVGQFLMVRRDLEVEKQLKEKIIHCMMPPKVAKSLMDTQESEEESFGGSPDSERKTSASPHQSHVVFRPFNMHCMDNVSILFADIVGFTRMSSNKTADQLVELLNDLFARFDDLCTRLGCEKISTLGDCYYCVSGCPEPRKDHARCCVEMGLGMIKAIGEFDEDTSEDVTMRVGVHTGTVLCGIVGTSRFKFDVLSNDVRFANLMESTGKPGRVHISGSTYDFLEDYYEVEEGPMQKGPHIPPELSDKRRDILAVGTSTGSVFPREQQSLISRLKSGHLQTMTFQNGCKVFPLCTKCNSQLATPKHIIDCIDSSIDELYSSPADTINKFSKLDTLI</sequence>
<keyword evidence="8" id="KW-0460">Magnesium</keyword>
<dbReference type="SUPFAM" id="SSF55073">
    <property type="entry name" value="Nucleotide cyclase"/>
    <property type="match status" value="1"/>
</dbReference>
<evidence type="ECO:0000256" key="13">
    <source>
        <dbReference type="SAM" id="Phobius"/>
    </source>
</evidence>
<dbReference type="Gene3D" id="3.30.70.1230">
    <property type="entry name" value="Nucleotide cyclase"/>
    <property type="match status" value="1"/>
</dbReference>
<reference evidence="15 16" key="1">
    <citation type="submission" date="2022-01" db="EMBL/GenBank/DDBJ databases">
        <title>A chromosomal length assembly of Cordylochernes scorpioides.</title>
        <authorList>
            <person name="Zeh D."/>
            <person name="Zeh J."/>
        </authorList>
    </citation>
    <scope>NUCLEOTIDE SEQUENCE [LARGE SCALE GENOMIC DNA]</scope>
    <source>
        <strain evidence="15">IN4F17</strain>
        <tissue evidence="15">Whole Body</tissue>
    </source>
</reference>
<evidence type="ECO:0000256" key="4">
    <source>
        <dbReference type="ARBA" id="ARBA00022692"/>
    </source>
</evidence>
<dbReference type="EC" id="4.6.1.1" evidence="3"/>
<dbReference type="EMBL" id="CP092865">
    <property type="protein sequence ID" value="UYV64321.1"/>
    <property type="molecule type" value="Genomic_DNA"/>
</dbReference>
<evidence type="ECO:0000259" key="14">
    <source>
        <dbReference type="PROSITE" id="PS50125"/>
    </source>
</evidence>
<dbReference type="InterPro" id="IPR029787">
    <property type="entry name" value="Nucleotide_cyclase"/>
</dbReference>
<evidence type="ECO:0000256" key="11">
    <source>
        <dbReference type="ARBA" id="ARBA00023239"/>
    </source>
</evidence>
<keyword evidence="5" id="KW-0479">Metal-binding</keyword>
<dbReference type="CDD" id="cd07302">
    <property type="entry name" value="CHD"/>
    <property type="match status" value="1"/>
</dbReference>
<dbReference type="PANTHER" id="PTHR45627">
    <property type="entry name" value="ADENYLATE CYCLASE TYPE 1"/>
    <property type="match status" value="1"/>
</dbReference>
<feature type="region of interest" description="Disordered" evidence="12">
    <location>
        <begin position="1"/>
        <end position="26"/>
    </location>
</feature>
<comment type="subcellular location">
    <subcellularLocation>
        <location evidence="2">Membrane</location>
        <topology evidence="2">Multi-pass membrane protein</topology>
    </subcellularLocation>
</comment>
<dbReference type="SMART" id="SM00044">
    <property type="entry name" value="CYCc"/>
    <property type="match status" value="1"/>
</dbReference>
<gene>
    <name evidence="15" type="ORF">LAZ67_3000277</name>
</gene>
<evidence type="ECO:0000256" key="10">
    <source>
        <dbReference type="ARBA" id="ARBA00023136"/>
    </source>
</evidence>
<keyword evidence="9 13" id="KW-1133">Transmembrane helix</keyword>
<evidence type="ECO:0000256" key="3">
    <source>
        <dbReference type="ARBA" id="ARBA00012201"/>
    </source>
</evidence>
<dbReference type="Pfam" id="PF00211">
    <property type="entry name" value="Guanylate_cyc"/>
    <property type="match status" value="1"/>
</dbReference>
<evidence type="ECO:0000313" key="15">
    <source>
        <dbReference type="EMBL" id="UYV64321.1"/>
    </source>
</evidence>
<organism evidence="15 16">
    <name type="scientific">Cordylochernes scorpioides</name>
    <dbReference type="NCBI Taxonomy" id="51811"/>
    <lineage>
        <taxon>Eukaryota</taxon>
        <taxon>Metazoa</taxon>
        <taxon>Ecdysozoa</taxon>
        <taxon>Arthropoda</taxon>
        <taxon>Chelicerata</taxon>
        <taxon>Arachnida</taxon>
        <taxon>Pseudoscorpiones</taxon>
        <taxon>Cheliferoidea</taxon>
        <taxon>Chernetidae</taxon>
        <taxon>Cordylochernes</taxon>
    </lineage>
</organism>
<keyword evidence="7" id="KW-0067">ATP-binding</keyword>
<keyword evidence="16" id="KW-1185">Reference proteome</keyword>
<evidence type="ECO:0000256" key="9">
    <source>
        <dbReference type="ARBA" id="ARBA00022989"/>
    </source>
</evidence>
<keyword evidence="4 13" id="KW-0812">Transmembrane</keyword>
<keyword evidence="10 13" id="KW-0472">Membrane</keyword>
<feature type="transmembrane region" description="Helical" evidence="13">
    <location>
        <begin position="182"/>
        <end position="202"/>
    </location>
</feature>
<name>A0ABY6K7R6_9ARAC</name>
<evidence type="ECO:0000256" key="5">
    <source>
        <dbReference type="ARBA" id="ARBA00022723"/>
    </source>
</evidence>
<keyword evidence="11" id="KW-0456">Lyase</keyword>
<feature type="transmembrane region" description="Helical" evidence="13">
    <location>
        <begin position="96"/>
        <end position="116"/>
    </location>
</feature>